<name>A0A7J6W3X5_THATH</name>
<proteinExistence type="predicted"/>
<dbReference type="EMBL" id="JABWDY010021885">
    <property type="protein sequence ID" value="KAF5192079.1"/>
    <property type="molecule type" value="Genomic_DNA"/>
</dbReference>
<keyword evidence="1" id="KW-1133">Transmembrane helix</keyword>
<keyword evidence="1" id="KW-0472">Membrane</keyword>
<sequence>MESSTLNMDLTAIHIVFVILIGFWRGDWKNFTQPEDPNKPNGLFLFGVSGVFNGATMVYLIGRTDELKVTPTEETLKIDDDDEFEEFEVNEGMQFELARCQGLR</sequence>
<reference evidence="2 3" key="1">
    <citation type="submission" date="2020-06" db="EMBL/GenBank/DDBJ databases">
        <title>Transcriptomic and genomic resources for Thalictrum thalictroides and T. hernandezii: Facilitating candidate gene discovery in an emerging model plant lineage.</title>
        <authorList>
            <person name="Arias T."/>
            <person name="Riano-Pachon D.M."/>
            <person name="Di Stilio V.S."/>
        </authorList>
    </citation>
    <scope>NUCLEOTIDE SEQUENCE [LARGE SCALE GENOMIC DNA]</scope>
    <source>
        <strain evidence="3">cv. WT478/WT964</strain>
        <tissue evidence="2">Leaves</tissue>
    </source>
</reference>
<gene>
    <name evidence="2" type="ORF">FRX31_018334</name>
</gene>
<keyword evidence="1" id="KW-0812">Transmembrane</keyword>
<evidence type="ECO:0000256" key="1">
    <source>
        <dbReference type="SAM" id="Phobius"/>
    </source>
</evidence>
<evidence type="ECO:0000313" key="2">
    <source>
        <dbReference type="EMBL" id="KAF5192079.1"/>
    </source>
</evidence>
<feature type="transmembrane region" description="Helical" evidence="1">
    <location>
        <begin position="44"/>
        <end position="62"/>
    </location>
</feature>
<feature type="transmembrane region" description="Helical" evidence="1">
    <location>
        <begin position="7"/>
        <end position="24"/>
    </location>
</feature>
<comment type="caution">
    <text evidence="2">The sequence shown here is derived from an EMBL/GenBank/DDBJ whole genome shotgun (WGS) entry which is preliminary data.</text>
</comment>
<evidence type="ECO:0000313" key="3">
    <source>
        <dbReference type="Proteomes" id="UP000554482"/>
    </source>
</evidence>
<feature type="non-terminal residue" evidence="2">
    <location>
        <position position="1"/>
    </location>
</feature>
<protein>
    <submittedName>
        <fullName evidence="2">Cationic amino acid transporter 7 protein</fullName>
    </submittedName>
</protein>
<dbReference type="AlphaFoldDB" id="A0A7J6W3X5"/>
<keyword evidence="3" id="KW-1185">Reference proteome</keyword>
<dbReference type="Proteomes" id="UP000554482">
    <property type="component" value="Unassembled WGS sequence"/>
</dbReference>
<organism evidence="2 3">
    <name type="scientific">Thalictrum thalictroides</name>
    <name type="common">Rue-anemone</name>
    <name type="synonym">Anemone thalictroides</name>
    <dbReference type="NCBI Taxonomy" id="46969"/>
    <lineage>
        <taxon>Eukaryota</taxon>
        <taxon>Viridiplantae</taxon>
        <taxon>Streptophyta</taxon>
        <taxon>Embryophyta</taxon>
        <taxon>Tracheophyta</taxon>
        <taxon>Spermatophyta</taxon>
        <taxon>Magnoliopsida</taxon>
        <taxon>Ranunculales</taxon>
        <taxon>Ranunculaceae</taxon>
        <taxon>Thalictroideae</taxon>
        <taxon>Thalictrum</taxon>
    </lineage>
</organism>
<accession>A0A7J6W3X5</accession>